<dbReference type="EMBL" id="FRCB01000001">
    <property type="protein sequence ID" value="SHL50750.1"/>
    <property type="molecule type" value="Genomic_DNA"/>
</dbReference>
<protein>
    <submittedName>
        <fullName evidence="3">Mannose-6-phosphate isomerase</fullName>
    </submittedName>
</protein>
<dbReference type="Gene3D" id="1.50.10.10">
    <property type="match status" value="1"/>
</dbReference>
<evidence type="ECO:0000256" key="2">
    <source>
        <dbReference type="ARBA" id="ARBA00023235"/>
    </source>
</evidence>
<comment type="similarity">
    <text evidence="1">Belongs to the N-acylglucosamine 2-epimerase family.</text>
</comment>
<dbReference type="GO" id="GO:0016853">
    <property type="term" value="F:isomerase activity"/>
    <property type="evidence" value="ECO:0007669"/>
    <property type="project" value="UniProtKB-KW"/>
</dbReference>
<organism evidence="3 4">
    <name type="scientific">Roseovarius litoreus</name>
    <dbReference type="NCBI Taxonomy" id="1155722"/>
    <lineage>
        <taxon>Bacteria</taxon>
        <taxon>Pseudomonadati</taxon>
        <taxon>Pseudomonadota</taxon>
        <taxon>Alphaproteobacteria</taxon>
        <taxon>Rhodobacterales</taxon>
        <taxon>Roseobacteraceae</taxon>
        <taxon>Roseovarius</taxon>
    </lineage>
</organism>
<dbReference type="InterPro" id="IPR008928">
    <property type="entry name" value="6-hairpin_glycosidase_sf"/>
</dbReference>
<evidence type="ECO:0000313" key="3">
    <source>
        <dbReference type="EMBL" id="SHL50750.1"/>
    </source>
</evidence>
<dbReference type="SUPFAM" id="SSF48208">
    <property type="entry name" value="Six-hairpin glycosidases"/>
    <property type="match status" value="1"/>
</dbReference>
<keyword evidence="4" id="KW-1185">Reference proteome</keyword>
<dbReference type="Pfam" id="PF07221">
    <property type="entry name" value="GlcNAc_2-epim"/>
    <property type="match status" value="1"/>
</dbReference>
<evidence type="ECO:0000256" key="1">
    <source>
        <dbReference type="ARBA" id="ARBA00008558"/>
    </source>
</evidence>
<evidence type="ECO:0000313" key="4">
    <source>
        <dbReference type="Proteomes" id="UP000322545"/>
    </source>
</evidence>
<reference evidence="3 4" key="1">
    <citation type="submission" date="2016-11" db="EMBL/GenBank/DDBJ databases">
        <authorList>
            <person name="Varghese N."/>
            <person name="Submissions S."/>
        </authorList>
    </citation>
    <scope>NUCLEOTIDE SEQUENCE [LARGE SCALE GENOMIC DNA]</scope>
    <source>
        <strain evidence="3 4">DSM 28249</strain>
    </source>
</reference>
<dbReference type="RefSeq" id="WP_149778238.1">
    <property type="nucleotide sequence ID" value="NZ_FRCB01000001.1"/>
</dbReference>
<keyword evidence="2 3" id="KW-0413">Isomerase</keyword>
<sequence>MIALRKNVHDPRLWLETQVYPLWSGVAIDPATGVSWEALDHAGRPLRDIDRRLRVQARQAYCFASAGRADLLDLGERQFRFAMDHGFDPGSGNLVALFDRRLGILSAPHDLYDLAFMLLAASALLQHGRLRADDLPRLEAGLARLKAPRGWHENAAKSLPRRQNPHMHLFEAATELYRVTRASRHLAIADECLGLLRDVFLQPDGRLLEYHEGDLSPMPRPRQSVEPGHMAEWVYLLHRYEQVTGRCAGISLVRLFRAVRARKLASGFLPDTSQPLARSRRLWPQLEYLRAAMVMCWRGHDLSPGDSPSAIMERIWLDYLTTDVPGGWFDQRDAQGALRSRLMPASSLYHVQLAIRAYCDGE</sequence>
<accession>A0A1M7B6Y4</accession>
<name>A0A1M7B6Y4_9RHOB</name>
<dbReference type="PANTHER" id="PTHR15108">
    <property type="entry name" value="N-ACYLGLUCOSAMINE-2-EPIMERASE"/>
    <property type="match status" value="1"/>
</dbReference>
<gene>
    <name evidence="3" type="ORF">SAMN05443432_101707</name>
</gene>
<dbReference type="Proteomes" id="UP000322545">
    <property type="component" value="Unassembled WGS sequence"/>
</dbReference>
<dbReference type="GO" id="GO:0005975">
    <property type="term" value="P:carbohydrate metabolic process"/>
    <property type="evidence" value="ECO:0007669"/>
    <property type="project" value="InterPro"/>
</dbReference>
<dbReference type="InterPro" id="IPR012341">
    <property type="entry name" value="6hp_glycosidase-like_sf"/>
</dbReference>
<dbReference type="InterPro" id="IPR010819">
    <property type="entry name" value="AGE/CE"/>
</dbReference>
<dbReference type="AlphaFoldDB" id="A0A1M7B6Y4"/>
<proteinExistence type="inferred from homology"/>